<dbReference type="GO" id="GO:0004565">
    <property type="term" value="F:beta-galactosidase activity"/>
    <property type="evidence" value="ECO:0007669"/>
    <property type="project" value="UniProtKB-EC"/>
</dbReference>
<evidence type="ECO:0000256" key="3">
    <source>
        <dbReference type="ARBA" id="ARBA00012756"/>
    </source>
</evidence>
<gene>
    <name evidence="11" type="ORF">PCON_11734</name>
</gene>
<dbReference type="Pfam" id="PF13363">
    <property type="entry name" value="BetaGal_dom3"/>
    <property type="match status" value="1"/>
</dbReference>
<dbReference type="PANTHER" id="PTHR23421">
    <property type="entry name" value="BETA-GALACTOSIDASE RELATED"/>
    <property type="match status" value="1"/>
</dbReference>
<dbReference type="Gene3D" id="2.102.20.10">
    <property type="entry name" value="Beta-galactosidase, domain 2"/>
    <property type="match status" value="1"/>
</dbReference>
<dbReference type="InterPro" id="IPR037110">
    <property type="entry name" value="Betagal_dom2_sf"/>
</dbReference>
<dbReference type="SUPFAM" id="SSF51445">
    <property type="entry name" value="(Trans)glycosidases"/>
    <property type="match status" value="1"/>
</dbReference>
<dbReference type="SMART" id="SM01029">
    <property type="entry name" value="BetaGal_dom2"/>
    <property type="match status" value="1"/>
</dbReference>
<name>U4L6N4_PYROM</name>
<dbReference type="OMA" id="NEYSGAC"/>
<comment type="catalytic activity">
    <reaction evidence="1">
        <text>Hydrolysis of terminal non-reducing beta-D-galactose residues in beta-D-galactosides.</text>
        <dbReference type="EC" id="3.2.1.23"/>
    </reaction>
</comment>
<dbReference type="Pfam" id="PF13364">
    <property type="entry name" value="BetaGal_ABD2"/>
    <property type="match status" value="2"/>
</dbReference>
<evidence type="ECO:0000256" key="4">
    <source>
        <dbReference type="ARBA" id="ARBA00022729"/>
    </source>
</evidence>
<dbReference type="STRING" id="1076935.U4L6N4"/>
<dbReference type="EC" id="3.2.1.23" evidence="3"/>
<dbReference type="GO" id="GO:0005975">
    <property type="term" value="P:carbohydrate metabolic process"/>
    <property type="evidence" value="ECO:0007669"/>
    <property type="project" value="InterPro"/>
</dbReference>
<dbReference type="SUPFAM" id="SSF49785">
    <property type="entry name" value="Galactose-binding domain-like"/>
    <property type="match status" value="2"/>
</dbReference>
<dbReference type="eggNOG" id="KOG0496">
    <property type="taxonomic scope" value="Eukaryota"/>
</dbReference>
<feature type="signal peptide" evidence="9">
    <location>
        <begin position="1"/>
        <end position="19"/>
    </location>
</feature>
<dbReference type="Gene3D" id="2.60.120.260">
    <property type="entry name" value="Galactose-binding domain-like"/>
    <property type="match status" value="2"/>
</dbReference>
<sequence>MWISKLAFLALAFTQLGLAAPADELNKKFARDDNGLQKVVTWDKYSLSINGERLMIWSGEVHPWRLPVTGLWLDIMEKVKALGFNTISFYAHWGLVEYERGKFDFDGYRSYKPFFDAARKAGIYLIARPGPYINAETAGGGFPGWGTRVEVPWRSGNQSYFDAIEGYVKTIGKIVAEEQITKGGQIILVQPENEFSASKGIPWPQTKYMEVLQDWFREVGITVPMIENDVNVYLKNYVPGSGEGQVDIYGYDGYPQGFDCANPHTWVDGKLPTDWFQRQLEAAPTSPNSVVEFQGGAFDPWGGPSYEACSVLVNHEFERVFYKNLLSFSTNIFNVYMIFGGTNWGGLAFPGVYTSYDYGSAINEFRGVTREKYSELKLQANFLAVSPFYTTSKPQNLVPNTIKGAFTDNTDLAVTHVKDEVGGKTSMYVIRHAVYNSLSKSSYKWSANTSKGNFTVPRLGGSLTLDGRDSKIHVVDYPIGARNILYSTGEIFTWKTFGSKTVVVLYGSPGETHETSFLTTKATKVQQLTGTASFTSKLENGISTINYQTTGKSVLSLDGGNLIVYIMSRNEAYRLWAPTLSGVSKKSRTDTGVIIHGTYLVRGASIDGSTLKIRGDLNGTDTIEVFAPASIKDVTYNNRRLNLQKTKYGSFTGKIDFKAPALNLPVLKDLKWKSTNSLPEINSNYDDSAWPAAGKKTTTNPRKLTTPTSLYASDYGFHTGNHLFRGHFKATGKETAFSLTVQGGNAFGFSVWLNQEFLGSFYGYDAGQAANKTFSIKTKAGDNVITVLQDNQGLNEDWTAGTDDFKAPRGILAYSLIGSSSPITWKLTGNLGGENCADKARGCYNEGGLFIERQGLHLPGAPTAGWKDASPLDGISNAGVEFYKTDFKLNIPKGYDIPLAFEFQNCTQNANFRAQIYVNGYQFGKYANNVGPQTSFPVPEGILNHRGDNSLGVSLWAMDKAGAKLCGLDLKAKLVAETSYGSVAPSEQPKWVKRKGAY</sequence>
<dbReference type="PRINTS" id="PR00742">
    <property type="entry name" value="GLHYDRLASE35"/>
</dbReference>
<evidence type="ECO:0000256" key="2">
    <source>
        <dbReference type="ARBA" id="ARBA00009809"/>
    </source>
</evidence>
<dbReference type="OrthoDB" id="1657402at2759"/>
<evidence type="ECO:0000256" key="1">
    <source>
        <dbReference type="ARBA" id="ARBA00001412"/>
    </source>
</evidence>
<feature type="domain" description="Beta-galactosidase" evidence="10">
    <location>
        <begin position="389"/>
        <end position="575"/>
    </location>
</feature>
<dbReference type="InterPro" id="IPR008979">
    <property type="entry name" value="Galactose-bd-like_sf"/>
</dbReference>
<keyword evidence="7" id="KW-0326">Glycosidase</keyword>
<evidence type="ECO:0000313" key="12">
    <source>
        <dbReference type="Proteomes" id="UP000018144"/>
    </source>
</evidence>
<keyword evidence="4 9" id="KW-0732">Signal</keyword>
<dbReference type="InterPro" id="IPR025300">
    <property type="entry name" value="BetaGal_jelly_roll_dom"/>
</dbReference>
<accession>U4L6N4</accession>
<evidence type="ECO:0000256" key="9">
    <source>
        <dbReference type="SAM" id="SignalP"/>
    </source>
</evidence>
<dbReference type="Gene3D" id="3.20.20.80">
    <property type="entry name" value="Glycosidases"/>
    <property type="match status" value="1"/>
</dbReference>
<dbReference type="AlphaFoldDB" id="U4L6N4"/>
<dbReference type="InterPro" id="IPR017853">
    <property type="entry name" value="GH"/>
</dbReference>
<dbReference type="Gene3D" id="2.60.390.10">
    <property type="entry name" value="Beta-galactosidase, domain 3"/>
    <property type="match status" value="1"/>
</dbReference>
<dbReference type="Pfam" id="PF10435">
    <property type="entry name" value="BetaGal_dom2"/>
    <property type="match status" value="1"/>
</dbReference>
<proteinExistence type="inferred from homology"/>
<organism evidence="11 12">
    <name type="scientific">Pyronema omphalodes (strain CBS 100304)</name>
    <name type="common">Pyronema confluens</name>
    <dbReference type="NCBI Taxonomy" id="1076935"/>
    <lineage>
        <taxon>Eukaryota</taxon>
        <taxon>Fungi</taxon>
        <taxon>Dikarya</taxon>
        <taxon>Ascomycota</taxon>
        <taxon>Pezizomycotina</taxon>
        <taxon>Pezizomycetes</taxon>
        <taxon>Pezizales</taxon>
        <taxon>Pyronemataceae</taxon>
        <taxon>Pyronema</taxon>
    </lineage>
</organism>
<keyword evidence="12" id="KW-1185">Reference proteome</keyword>
<dbReference type="Pfam" id="PF01301">
    <property type="entry name" value="Glyco_hydro_35"/>
    <property type="match status" value="1"/>
</dbReference>
<dbReference type="InterPro" id="IPR031330">
    <property type="entry name" value="Gly_Hdrlase_35_cat"/>
</dbReference>
<dbReference type="InterPro" id="IPR025972">
    <property type="entry name" value="BetaGal_dom3"/>
</dbReference>
<dbReference type="FunFam" id="2.60.120.260:FF:000065">
    <property type="entry name" value="Beta-galactosidase A"/>
    <property type="match status" value="1"/>
</dbReference>
<feature type="chain" id="PRO_5004651964" description="beta-galactosidase" evidence="9">
    <location>
        <begin position="20"/>
        <end position="998"/>
    </location>
</feature>
<dbReference type="SUPFAM" id="SSF117100">
    <property type="entry name" value="Beta-galactosidase LacA, domain 3"/>
    <property type="match status" value="1"/>
</dbReference>
<evidence type="ECO:0000256" key="5">
    <source>
        <dbReference type="ARBA" id="ARBA00022801"/>
    </source>
</evidence>
<keyword evidence="6" id="KW-0325">Glycoprotein</keyword>
<dbReference type="EMBL" id="HF935680">
    <property type="protein sequence ID" value="CCX12140.1"/>
    <property type="molecule type" value="Genomic_DNA"/>
</dbReference>
<protein>
    <recommendedName>
        <fullName evidence="3">beta-galactosidase</fullName>
        <ecNumber evidence="3">3.2.1.23</ecNumber>
    </recommendedName>
</protein>
<dbReference type="InterPro" id="IPR018954">
    <property type="entry name" value="Betagal_dom2"/>
</dbReference>
<dbReference type="InterPro" id="IPR001944">
    <property type="entry name" value="Glycoside_Hdrlase_35"/>
</dbReference>
<evidence type="ECO:0000256" key="6">
    <source>
        <dbReference type="ARBA" id="ARBA00023180"/>
    </source>
</evidence>
<dbReference type="FunFam" id="3.20.20.80:FF:000040">
    <property type="entry name" value="Beta-galactosidase A"/>
    <property type="match status" value="1"/>
</dbReference>
<keyword evidence="5" id="KW-0378">Hydrolase</keyword>
<evidence type="ECO:0000259" key="10">
    <source>
        <dbReference type="SMART" id="SM01029"/>
    </source>
</evidence>
<dbReference type="SUPFAM" id="SSF51011">
    <property type="entry name" value="Glycosyl hydrolase domain"/>
    <property type="match status" value="1"/>
</dbReference>
<dbReference type="InterPro" id="IPR036833">
    <property type="entry name" value="BetaGal_dom3_sf"/>
</dbReference>
<dbReference type="Proteomes" id="UP000018144">
    <property type="component" value="Unassembled WGS sequence"/>
</dbReference>
<comment type="similarity">
    <text evidence="2 8">Belongs to the glycosyl hydrolase 35 family.</text>
</comment>
<evidence type="ECO:0000313" key="11">
    <source>
        <dbReference type="EMBL" id="CCX12140.1"/>
    </source>
</evidence>
<evidence type="ECO:0000256" key="7">
    <source>
        <dbReference type="ARBA" id="ARBA00023295"/>
    </source>
</evidence>
<reference evidence="11 12" key="1">
    <citation type="journal article" date="2013" name="PLoS Genet.">
        <title>The genome and development-dependent transcriptomes of Pyronema confluens: a window into fungal evolution.</title>
        <authorList>
            <person name="Traeger S."/>
            <person name="Altegoer F."/>
            <person name="Freitag M."/>
            <person name="Gabaldon T."/>
            <person name="Kempken F."/>
            <person name="Kumar A."/>
            <person name="Marcet-Houben M."/>
            <person name="Poggeler S."/>
            <person name="Stajich J.E."/>
            <person name="Nowrousian M."/>
        </authorList>
    </citation>
    <scope>NUCLEOTIDE SEQUENCE [LARGE SCALE GENOMIC DNA]</scope>
    <source>
        <strain evidence="12">CBS 100304</strain>
        <tissue evidence="11">Vegetative mycelium</tissue>
    </source>
</reference>
<dbReference type="FunFam" id="2.60.120.260:FF:000088">
    <property type="entry name" value="Beta-galactosidase A"/>
    <property type="match status" value="1"/>
</dbReference>
<evidence type="ECO:0000256" key="8">
    <source>
        <dbReference type="RuleBase" id="RU003679"/>
    </source>
</evidence>